<dbReference type="RefSeq" id="WP_112342577.1">
    <property type="nucleotide sequence ID" value="NZ_QMKK01000037.1"/>
</dbReference>
<evidence type="ECO:0000313" key="2">
    <source>
        <dbReference type="EMBL" id="RAX40692.1"/>
    </source>
</evidence>
<sequence length="400" mass="43055">MTEHKTKKPPLSGIRVIELARVLAGPWAGQMLADLGADVIKVENPDGGDDTRQWGPPFVEGKDGENLSAAYYHSANRGKRSVIADLKIEEGQELVRRLVKTADVVIENFKLGGLVKYGLDYESLKKINPRIVYCSITGFGQAGPYASLAGYDYIVQGMSGFMSITGEPDGQPMKAGVAIADIFTGIYAVSAIEAALIHALKTGAGQLIDMALLDVQSAVLANQNMNYLISGKPPVRLGNAHPNISPYEVVPTADGYLILAVGNDGQFRRLCTILGVETHADDERYATNKARVANRNEVRAFVSAETLKWNKADLLRACETNAVPAGAINTIEDMFADPQIVARGLRIDLEDSAGTVIPSVRTPIVLSETPLTYTRPSPRLGEHQEEVLAELAELEGKAGT</sequence>
<proteinExistence type="predicted"/>
<dbReference type="GO" id="GO:0008410">
    <property type="term" value="F:CoA-transferase activity"/>
    <property type="evidence" value="ECO:0007669"/>
    <property type="project" value="TreeGrafter"/>
</dbReference>
<dbReference type="EMBL" id="QMKK01000037">
    <property type="protein sequence ID" value="RAX40692.1"/>
    <property type="molecule type" value="Genomic_DNA"/>
</dbReference>
<dbReference type="AlphaFoldDB" id="A0A329YFT7"/>
<accession>A0A329YFT7</accession>
<gene>
    <name evidence="2" type="ORF">DQ393_15025</name>
</gene>
<dbReference type="PANTHER" id="PTHR48207:SF3">
    <property type="entry name" value="SUCCINATE--HYDROXYMETHYLGLUTARATE COA-TRANSFERASE"/>
    <property type="match status" value="1"/>
</dbReference>
<dbReference type="Proteomes" id="UP000251205">
    <property type="component" value="Unassembled WGS sequence"/>
</dbReference>
<dbReference type="InterPro" id="IPR023606">
    <property type="entry name" value="CoA-Trfase_III_dom_1_sf"/>
</dbReference>
<dbReference type="Gene3D" id="3.30.1540.10">
    <property type="entry name" value="formyl-coa transferase, domain 3"/>
    <property type="match status" value="1"/>
</dbReference>
<evidence type="ECO:0000313" key="3">
    <source>
        <dbReference type="Proteomes" id="UP000251205"/>
    </source>
</evidence>
<dbReference type="InterPro" id="IPR050483">
    <property type="entry name" value="CoA-transferase_III_domain"/>
</dbReference>
<dbReference type="Gene3D" id="3.40.50.10540">
    <property type="entry name" value="Crotonobetainyl-coa:carnitine coa-transferase, domain 1"/>
    <property type="match status" value="1"/>
</dbReference>
<evidence type="ECO:0000256" key="1">
    <source>
        <dbReference type="ARBA" id="ARBA00022679"/>
    </source>
</evidence>
<dbReference type="PANTHER" id="PTHR48207">
    <property type="entry name" value="SUCCINATE--HYDROXYMETHYLGLUTARATE COA-TRANSFERASE"/>
    <property type="match status" value="1"/>
</dbReference>
<dbReference type="InterPro" id="IPR044855">
    <property type="entry name" value="CoA-Trfase_III_dom3_sf"/>
</dbReference>
<reference evidence="2 3" key="1">
    <citation type="submission" date="2018-06" db="EMBL/GenBank/DDBJ databases">
        <title>Whole Genome Sequence of an efficient microsymbiont, Rhizobium tropici.</title>
        <authorList>
            <person name="Srinivasan R."/>
            <person name="Singh H.V."/>
            <person name="Srivastava R."/>
            <person name="Kumari B."/>
            <person name="Radhakrishna A."/>
        </authorList>
    </citation>
    <scope>NUCLEOTIDE SEQUENCE [LARGE SCALE GENOMIC DNA]</scope>
    <source>
        <strain evidence="2 3">IGFRI Rhizo-19</strain>
    </source>
</reference>
<dbReference type="Pfam" id="PF02515">
    <property type="entry name" value="CoA_transf_3"/>
    <property type="match status" value="1"/>
</dbReference>
<name>A0A329YFT7_RHITR</name>
<dbReference type="SUPFAM" id="SSF89796">
    <property type="entry name" value="CoA-transferase family III (CaiB/BaiF)"/>
    <property type="match status" value="1"/>
</dbReference>
<protein>
    <submittedName>
        <fullName evidence="2">CoA transferase</fullName>
    </submittedName>
</protein>
<comment type="caution">
    <text evidence="2">The sequence shown here is derived from an EMBL/GenBank/DDBJ whole genome shotgun (WGS) entry which is preliminary data.</text>
</comment>
<keyword evidence="1 2" id="KW-0808">Transferase</keyword>
<dbReference type="InterPro" id="IPR003673">
    <property type="entry name" value="CoA-Trfase_fam_III"/>
</dbReference>
<dbReference type="OrthoDB" id="9806585at2"/>
<organism evidence="2 3">
    <name type="scientific">Rhizobium tropici</name>
    <dbReference type="NCBI Taxonomy" id="398"/>
    <lineage>
        <taxon>Bacteria</taxon>
        <taxon>Pseudomonadati</taxon>
        <taxon>Pseudomonadota</taxon>
        <taxon>Alphaproteobacteria</taxon>
        <taxon>Hyphomicrobiales</taxon>
        <taxon>Rhizobiaceae</taxon>
        <taxon>Rhizobium/Agrobacterium group</taxon>
        <taxon>Rhizobium</taxon>
    </lineage>
</organism>